<sequence>MEPEIANPPAEQDAAPDEPPTRDCESILKKNAVGLSVIGVVSIAAASYFISNPAVHGKTSKFYVEHNIIAAIITLFVGFAVILYAYKDVIASQATRFWGCIMGLRTCIMGLGRCIMALRTCIMDLRTCIIDLDEQQRTPDQGPEEIERLETPTTENVRNFINFDSSSMPQVLLNPEELRQELALPLRLPHHEPRMDLAREVRQAWAPLPEQPVCEPQQRRPELEQPSREEQQSPTNTIYFPTPLPFTEQLNPPEDERRPCSSYGHVPKRF</sequence>
<dbReference type="EMBL" id="BPLR01017705">
    <property type="protein sequence ID" value="GIY93785.1"/>
    <property type="molecule type" value="Genomic_DNA"/>
</dbReference>
<proteinExistence type="predicted"/>
<accession>A0AAV4XHU1</accession>
<feature type="transmembrane region" description="Helical" evidence="2">
    <location>
        <begin position="97"/>
        <end position="118"/>
    </location>
</feature>
<name>A0AAV4XHU1_CAEEX</name>
<evidence type="ECO:0000313" key="3">
    <source>
        <dbReference type="EMBL" id="GIY93785.1"/>
    </source>
</evidence>
<reference evidence="3 4" key="1">
    <citation type="submission" date="2021-06" db="EMBL/GenBank/DDBJ databases">
        <title>Caerostris extrusa draft genome.</title>
        <authorList>
            <person name="Kono N."/>
            <person name="Arakawa K."/>
        </authorList>
    </citation>
    <scope>NUCLEOTIDE SEQUENCE [LARGE SCALE GENOMIC DNA]</scope>
</reference>
<feature type="region of interest" description="Disordered" evidence="1">
    <location>
        <begin position="1"/>
        <end position="21"/>
    </location>
</feature>
<comment type="caution">
    <text evidence="3">The sequence shown here is derived from an EMBL/GenBank/DDBJ whole genome shotgun (WGS) entry which is preliminary data.</text>
</comment>
<keyword evidence="2" id="KW-1133">Transmembrane helix</keyword>
<feature type="region of interest" description="Disordered" evidence="1">
    <location>
        <begin position="208"/>
        <end position="270"/>
    </location>
</feature>
<keyword evidence="2" id="KW-0472">Membrane</keyword>
<dbReference type="Proteomes" id="UP001054945">
    <property type="component" value="Unassembled WGS sequence"/>
</dbReference>
<gene>
    <name evidence="3" type="ORF">CEXT_643651</name>
</gene>
<evidence type="ECO:0000256" key="2">
    <source>
        <dbReference type="SAM" id="Phobius"/>
    </source>
</evidence>
<feature type="transmembrane region" description="Helical" evidence="2">
    <location>
        <begin position="62"/>
        <end position="85"/>
    </location>
</feature>
<feature type="compositionally biased region" description="Basic and acidic residues" evidence="1">
    <location>
        <begin position="217"/>
        <end position="231"/>
    </location>
</feature>
<evidence type="ECO:0008006" key="5">
    <source>
        <dbReference type="Google" id="ProtNLM"/>
    </source>
</evidence>
<keyword evidence="2" id="KW-0812">Transmembrane</keyword>
<keyword evidence="4" id="KW-1185">Reference proteome</keyword>
<feature type="transmembrane region" description="Helical" evidence="2">
    <location>
        <begin position="32"/>
        <end position="50"/>
    </location>
</feature>
<evidence type="ECO:0000256" key="1">
    <source>
        <dbReference type="SAM" id="MobiDB-lite"/>
    </source>
</evidence>
<organism evidence="3 4">
    <name type="scientific">Caerostris extrusa</name>
    <name type="common">Bark spider</name>
    <name type="synonym">Caerostris bankana</name>
    <dbReference type="NCBI Taxonomy" id="172846"/>
    <lineage>
        <taxon>Eukaryota</taxon>
        <taxon>Metazoa</taxon>
        <taxon>Ecdysozoa</taxon>
        <taxon>Arthropoda</taxon>
        <taxon>Chelicerata</taxon>
        <taxon>Arachnida</taxon>
        <taxon>Araneae</taxon>
        <taxon>Araneomorphae</taxon>
        <taxon>Entelegynae</taxon>
        <taxon>Araneoidea</taxon>
        <taxon>Araneidae</taxon>
        <taxon>Caerostris</taxon>
    </lineage>
</organism>
<evidence type="ECO:0000313" key="4">
    <source>
        <dbReference type="Proteomes" id="UP001054945"/>
    </source>
</evidence>
<protein>
    <recommendedName>
        <fullName evidence="5">Transmembrane protein</fullName>
    </recommendedName>
</protein>
<dbReference type="AlphaFoldDB" id="A0AAV4XHU1"/>